<name>A0ACC1CZN1_9NEOP</name>
<protein>
    <submittedName>
        <fullName evidence="1">Uncharacterized protein</fullName>
    </submittedName>
</protein>
<proteinExistence type="predicted"/>
<organism evidence="1 2">
    <name type="scientific">Dendrolimus kikuchii</name>
    <dbReference type="NCBI Taxonomy" id="765133"/>
    <lineage>
        <taxon>Eukaryota</taxon>
        <taxon>Metazoa</taxon>
        <taxon>Ecdysozoa</taxon>
        <taxon>Arthropoda</taxon>
        <taxon>Hexapoda</taxon>
        <taxon>Insecta</taxon>
        <taxon>Pterygota</taxon>
        <taxon>Neoptera</taxon>
        <taxon>Endopterygota</taxon>
        <taxon>Lepidoptera</taxon>
        <taxon>Glossata</taxon>
        <taxon>Ditrysia</taxon>
        <taxon>Bombycoidea</taxon>
        <taxon>Lasiocampidae</taxon>
        <taxon>Dendrolimus</taxon>
    </lineage>
</organism>
<gene>
    <name evidence="1" type="ORF">K1T71_006954</name>
</gene>
<comment type="caution">
    <text evidence="1">The sequence shown here is derived from an EMBL/GenBank/DDBJ whole genome shotgun (WGS) entry which is preliminary data.</text>
</comment>
<sequence>MPKCSLKNKLLQLRVSVCVLSILCLITIIQFFSLFGRYNYAHIPIEDIKNELYTEINPNLALKKSKPDCTYDTILNSKNTLNAWDVPQKYDDFIPVGVVNGSHVPENCNPLFSVAILVTYRNRQSQLDTFLPYIHSFLRKQNLHYKIYLIEQQDESIWNKGVLYNIGAKAAMADKFPCLILHDIDLLPLVESNLYVCTKQPRHMSASIDKFRYVLTYDWLVGGVIAITSEQYKLVNGFSNRFYGWGGEDDDFSTRITSKGLSIVRYPREMSRYTMLLHQPERKNDKRLDIMSETIHHSDKEGLSTVQYRSINRKENRLFTLIGVKL</sequence>
<reference evidence="1 2" key="1">
    <citation type="journal article" date="2021" name="Front. Genet.">
        <title>Chromosome-Level Genome Assembly Reveals Significant Gene Expansion in the Toll and IMD Signaling Pathways of Dendrolimus kikuchii.</title>
        <authorList>
            <person name="Zhou J."/>
            <person name="Wu P."/>
            <person name="Xiong Z."/>
            <person name="Liu N."/>
            <person name="Zhao N."/>
            <person name="Ji M."/>
            <person name="Qiu Y."/>
            <person name="Yang B."/>
        </authorList>
    </citation>
    <scope>NUCLEOTIDE SEQUENCE [LARGE SCALE GENOMIC DNA]</scope>
    <source>
        <strain evidence="1">Ann1</strain>
    </source>
</reference>
<evidence type="ECO:0000313" key="2">
    <source>
        <dbReference type="Proteomes" id="UP000824533"/>
    </source>
</evidence>
<dbReference type="EMBL" id="CM034398">
    <property type="protein sequence ID" value="KAJ0176945.1"/>
    <property type="molecule type" value="Genomic_DNA"/>
</dbReference>
<dbReference type="Proteomes" id="UP000824533">
    <property type="component" value="Linkage Group LG12"/>
</dbReference>
<accession>A0ACC1CZN1</accession>
<evidence type="ECO:0000313" key="1">
    <source>
        <dbReference type="EMBL" id="KAJ0176945.1"/>
    </source>
</evidence>
<keyword evidence="2" id="KW-1185">Reference proteome</keyword>